<dbReference type="EMBL" id="JANFNG010000016">
    <property type="protein sequence ID" value="MCQ4082913.1"/>
    <property type="molecule type" value="Genomic_DNA"/>
</dbReference>
<feature type="region of interest" description="Disordered" evidence="1">
    <location>
        <begin position="28"/>
        <end position="53"/>
    </location>
</feature>
<keyword evidence="3" id="KW-1185">Reference proteome</keyword>
<name>A0ABT1Q0L5_9ACTN</name>
<evidence type="ECO:0000313" key="2">
    <source>
        <dbReference type="EMBL" id="MCQ4082913.1"/>
    </source>
</evidence>
<dbReference type="Proteomes" id="UP001057702">
    <property type="component" value="Unassembled WGS sequence"/>
</dbReference>
<gene>
    <name evidence="2" type="ORF">NGB36_20485</name>
</gene>
<proteinExistence type="predicted"/>
<protein>
    <submittedName>
        <fullName evidence="2">Acyl-CoA carboxylase subunit epsilon</fullName>
    </submittedName>
</protein>
<accession>A0ABT1Q0L5</accession>
<evidence type="ECO:0000256" key="1">
    <source>
        <dbReference type="SAM" id="MobiDB-lite"/>
    </source>
</evidence>
<evidence type="ECO:0000313" key="3">
    <source>
        <dbReference type="Proteomes" id="UP001057702"/>
    </source>
</evidence>
<comment type="caution">
    <text evidence="2">The sequence shown here is derived from an EMBL/GenBank/DDBJ whole genome shotgun (WGS) entry which is preliminary data.</text>
</comment>
<dbReference type="Pfam" id="PF13822">
    <property type="entry name" value="ACC_epsilon"/>
    <property type="match status" value="1"/>
</dbReference>
<reference evidence="2" key="1">
    <citation type="submission" date="2022-06" db="EMBL/GenBank/DDBJ databases">
        <title>Draft genome sequence of Streptomyces sp. RB6PN25 isolated from peat swamp forest in Thailand.</title>
        <authorList>
            <person name="Duangmal K."/>
            <person name="Klaysubun C."/>
        </authorList>
    </citation>
    <scope>NUCLEOTIDE SEQUENCE</scope>
    <source>
        <strain evidence="2">RB6PN25</strain>
    </source>
</reference>
<sequence>MTVIRIVRGNPDEAELAAVTLVLLAAARCSPQPRPERGRPRRHHHGDDLRGVDETPWMRDLRHRWSLVPRAFEGDGHL</sequence>
<dbReference type="RefSeq" id="WP_255921817.1">
    <property type="nucleotide sequence ID" value="NZ_JANFNG010000016.1"/>
</dbReference>
<organism evidence="2 3">
    <name type="scientific">Streptomyces humicola</name>
    <dbReference type="NCBI Taxonomy" id="2953240"/>
    <lineage>
        <taxon>Bacteria</taxon>
        <taxon>Bacillati</taxon>
        <taxon>Actinomycetota</taxon>
        <taxon>Actinomycetes</taxon>
        <taxon>Kitasatosporales</taxon>
        <taxon>Streptomycetaceae</taxon>
        <taxon>Streptomyces</taxon>
    </lineage>
</organism>
<dbReference type="InterPro" id="IPR032716">
    <property type="entry name" value="ACC_epsilon"/>
</dbReference>